<evidence type="ECO:0000313" key="10">
    <source>
        <dbReference type="Proteomes" id="UP001497623"/>
    </source>
</evidence>
<dbReference type="GO" id="GO:0003677">
    <property type="term" value="F:DNA binding"/>
    <property type="evidence" value="ECO:0007669"/>
    <property type="project" value="UniProtKB-UniRule"/>
</dbReference>
<keyword evidence="10" id="KW-1185">Reference proteome</keyword>
<evidence type="ECO:0000256" key="4">
    <source>
        <dbReference type="ARBA" id="ARBA00023242"/>
    </source>
</evidence>
<proteinExistence type="predicted"/>
<sequence>MRRNSRRRAGDDDQGHPPPDDATPARPSNAAAHLHPSTAHLTRHRPRDAGGDDQGHPPPDVATPTCPYNATVIRRPLELIGSRPSDETSATTANSYGIPPIVNTRYHDAGECSGPKGHPTKECRNNGSATADGIRCTYQRKTSYEAGPTPHGAARSRRHPQRGRSAAPPAQIIRLKCERIKNVRPTGRQNEIPPERNSRGTVHKLGVIVTKGHQGCIIIRLKCERIKNVSAFQSSSSNSSCSSRVGMGMGGLGAGDLSGMVNVSSANSAAMVRAAAAAASFSDTYGGILPSTAAAAAAAAAAAYLHPHPYLHKPEATFLFPPAGLSFGHLFSGSESALKACRRRKARTVFSDQQLGGLEKRFAAQRYLSTPERVELANALSLSETQVKTWFQNRRMKHKKQLRKHTDDKGGCSESDSGSGAPCSDGGVDGVSQHTPHHHHQMSPRSPMNG</sequence>
<feature type="region of interest" description="Disordered" evidence="7">
    <location>
        <begin position="395"/>
        <end position="450"/>
    </location>
</feature>
<dbReference type="PROSITE" id="PS00027">
    <property type="entry name" value="HOMEOBOX_1"/>
    <property type="match status" value="1"/>
</dbReference>
<dbReference type="GO" id="GO:0005634">
    <property type="term" value="C:nucleus"/>
    <property type="evidence" value="ECO:0007669"/>
    <property type="project" value="UniProtKB-SubCell"/>
</dbReference>
<evidence type="ECO:0000256" key="1">
    <source>
        <dbReference type="ARBA" id="ARBA00004123"/>
    </source>
</evidence>
<dbReference type="InterPro" id="IPR017970">
    <property type="entry name" value="Homeobox_CS"/>
</dbReference>
<dbReference type="PRINTS" id="PR00024">
    <property type="entry name" value="HOMEOBOX"/>
</dbReference>
<feature type="non-terminal residue" evidence="9">
    <location>
        <position position="450"/>
    </location>
</feature>
<accession>A0AAV2QV66</accession>
<keyword evidence="2 5" id="KW-0238">DNA-binding</keyword>
<feature type="domain" description="Homeobox" evidence="8">
    <location>
        <begin position="341"/>
        <end position="401"/>
    </location>
</feature>
<evidence type="ECO:0000256" key="7">
    <source>
        <dbReference type="SAM" id="MobiDB-lite"/>
    </source>
</evidence>
<dbReference type="Proteomes" id="UP001497623">
    <property type="component" value="Unassembled WGS sequence"/>
</dbReference>
<evidence type="ECO:0000313" key="9">
    <source>
        <dbReference type="EMBL" id="CAL4096537.1"/>
    </source>
</evidence>
<reference evidence="9 10" key="1">
    <citation type="submission" date="2024-05" db="EMBL/GenBank/DDBJ databases">
        <authorList>
            <person name="Wallberg A."/>
        </authorList>
    </citation>
    <scope>NUCLEOTIDE SEQUENCE [LARGE SCALE GENOMIC DNA]</scope>
</reference>
<feature type="region of interest" description="Disordered" evidence="7">
    <location>
        <begin position="80"/>
        <end position="102"/>
    </location>
</feature>
<dbReference type="InterPro" id="IPR009057">
    <property type="entry name" value="Homeodomain-like_sf"/>
</dbReference>
<protein>
    <recommendedName>
        <fullName evidence="8">Homeobox domain-containing protein</fullName>
    </recommendedName>
</protein>
<name>A0AAV2QV66_MEGNR</name>
<dbReference type="InterPro" id="IPR020479">
    <property type="entry name" value="HD_metazoa"/>
</dbReference>
<dbReference type="SMART" id="SM00389">
    <property type="entry name" value="HOX"/>
    <property type="match status" value="1"/>
</dbReference>
<feature type="compositionally biased region" description="Basic and acidic residues" evidence="7">
    <location>
        <begin position="8"/>
        <end position="19"/>
    </location>
</feature>
<comment type="subcellular location">
    <subcellularLocation>
        <location evidence="1 5 6">Nucleus</location>
    </subcellularLocation>
</comment>
<dbReference type="GO" id="GO:0000981">
    <property type="term" value="F:DNA-binding transcription factor activity, RNA polymerase II-specific"/>
    <property type="evidence" value="ECO:0007669"/>
    <property type="project" value="InterPro"/>
</dbReference>
<dbReference type="PANTHER" id="PTHR24333:SF8">
    <property type="entry name" value="HOMEOBOX PROTEIN CEH-62"/>
    <property type="match status" value="1"/>
</dbReference>
<dbReference type="SUPFAM" id="SSF46689">
    <property type="entry name" value="Homeodomain-like"/>
    <property type="match status" value="1"/>
</dbReference>
<dbReference type="AlphaFoldDB" id="A0AAV2QV66"/>
<dbReference type="EMBL" id="CAXKWB010010031">
    <property type="protein sequence ID" value="CAL4096537.1"/>
    <property type="molecule type" value="Genomic_DNA"/>
</dbReference>
<evidence type="ECO:0000256" key="3">
    <source>
        <dbReference type="ARBA" id="ARBA00023155"/>
    </source>
</evidence>
<evidence type="ECO:0000256" key="5">
    <source>
        <dbReference type="PROSITE-ProRule" id="PRU00108"/>
    </source>
</evidence>
<feature type="DNA-binding region" description="Homeobox" evidence="5">
    <location>
        <begin position="343"/>
        <end position="402"/>
    </location>
</feature>
<feature type="region of interest" description="Disordered" evidence="7">
    <location>
        <begin position="143"/>
        <end position="168"/>
    </location>
</feature>
<dbReference type="PANTHER" id="PTHR24333">
    <property type="entry name" value="HOMEO BOX HB9 LIKE A-RELATED"/>
    <property type="match status" value="1"/>
</dbReference>
<dbReference type="Gene3D" id="1.10.10.60">
    <property type="entry name" value="Homeodomain-like"/>
    <property type="match status" value="1"/>
</dbReference>
<dbReference type="InterPro" id="IPR001356">
    <property type="entry name" value="HD"/>
</dbReference>
<feature type="region of interest" description="Disordered" evidence="7">
    <location>
        <begin position="1"/>
        <end position="67"/>
    </location>
</feature>
<evidence type="ECO:0000256" key="2">
    <source>
        <dbReference type="ARBA" id="ARBA00023125"/>
    </source>
</evidence>
<evidence type="ECO:0000259" key="8">
    <source>
        <dbReference type="PROSITE" id="PS50071"/>
    </source>
</evidence>
<comment type="caution">
    <text evidence="9">The sequence shown here is derived from an EMBL/GenBank/DDBJ whole genome shotgun (WGS) entry which is preliminary data.</text>
</comment>
<gene>
    <name evidence="9" type="ORF">MNOR_LOCUS15778</name>
</gene>
<dbReference type="CDD" id="cd00086">
    <property type="entry name" value="homeodomain"/>
    <property type="match status" value="1"/>
</dbReference>
<evidence type="ECO:0000256" key="6">
    <source>
        <dbReference type="RuleBase" id="RU000682"/>
    </source>
</evidence>
<dbReference type="PROSITE" id="PS50071">
    <property type="entry name" value="HOMEOBOX_2"/>
    <property type="match status" value="1"/>
</dbReference>
<dbReference type="FunFam" id="1.10.10.60:FF:000373">
    <property type="entry name" value="Blast:Brain-specific homeobox protein"/>
    <property type="match status" value="1"/>
</dbReference>
<keyword evidence="4 5" id="KW-0539">Nucleus</keyword>
<dbReference type="Pfam" id="PF00046">
    <property type="entry name" value="Homeodomain"/>
    <property type="match status" value="1"/>
</dbReference>
<dbReference type="InterPro" id="IPR050848">
    <property type="entry name" value="Homeobox_TF"/>
</dbReference>
<organism evidence="9 10">
    <name type="scientific">Meganyctiphanes norvegica</name>
    <name type="common">Northern krill</name>
    <name type="synonym">Thysanopoda norvegica</name>
    <dbReference type="NCBI Taxonomy" id="48144"/>
    <lineage>
        <taxon>Eukaryota</taxon>
        <taxon>Metazoa</taxon>
        <taxon>Ecdysozoa</taxon>
        <taxon>Arthropoda</taxon>
        <taxon>Crustacea</taxon>
        <taxon>Multicrustacea</taxon>
        <taxon>Malacostraca</taxon>
        <taxon>Eumalacostraca</taxon>
        <taxon>Eucarida</taxon>
        <taxon>Euphausiacea</taxon>
        <taxon>Euphausiidae</taxon>
        <taxon>Meganyctiphanes</taxon>
    </lineage>
</organism>
<keyword evidence="3 5" id="KW-0371">Homeobox</keyword>